<organism evidence="1 2">
    <name type="scientific">Alienimonas chondri</name>
    <dbReference type="NCBI Taxonomy" id="2681879"/>
    <lineage>
        <taxon>Bacteria</taxon>
        <taxon>Pseudomonadati</taxon>
        <taxon>Planctomycetota</taxon>
        <taxon>Planctomycetia</taxon>
        <taxon>Planctomycetales</taxon>
        <taxon>Planctomycetaceae</taxon>
        <taxon>Alienimonas</taxon>
    </lineage>
</organism>
<gene>
    <name evidence="1" type="ORF">LzC2_10320</name>
</gene>
<protein>
    <recommendedName>
        <fullName evidence="3">DUF1552 domain-containing protein</fullName>
    </recommendedName>
</protein>
<dbReference type="Proteomes" id="UP000609651">
    <property type="component" value="Unassembled WGS sequence"/>
</dbReference>
<keyword evidence="2" id="KW-1185">Reference proteome</keyword>
<evidence type="ECO:0000313" key="2">
    <source>
        <dbReference type="Proteomes" id="UP000609651"/>
    </source>
</evidence>
<dbReference type="RefSeq" id="WP_206678564.1">
    <property type="nucleotide sequence ID" value="NZ_WTPX01000021.1"/>
</dbReference>
<evidence type="ECO:0000313" key="1">
    <source>
        <dbReference type="EMBL" id="NNJ24970.1"/>
    </source>
</evidence>
<comment type="caution">
    <text evidence="1">The sequence shown here is derived from an EMBL/GenBank/DDBJ whole genome shotgun (WGS) entry which is preliminary data.</text>
</comment>
<dbReference type="Pfam" id="PF07586">
    <property type="entry name" value="HXXSHH"/>
    <property type="match status" value="1"/>
</dbReference>
<proteinExistence type="predicted"/>
<sequence length="448" mass="48571">MPAFRPARRPGDALPRRTMLRAAGVGLALPWLSAMDGRSSAVAGPLDETPLAPELPEIEQQDGPPRRFVAFTLSLGLLGENLYPEQTGKDWKPSRYLEPLTDLRDQLTLLSGVSHPGVRSGHRAEASLLTANPAGGNGRGRNTISLDQYLAKHLGATTRFPSLVLSGGGSNSPCYTDGGAMIPAQESVEELFADLFLEEDPDVRRLHTARAAHGRSVMDLVLDDANRLSREVGPGDRRRLDEYFSGVRDLEVRMAADERWAKAKKPQVDVEPPDEIRDANEFIAKQSLMASVVKLALETDSTRYVTHHIGGSNRTAPLPGVNTGWHSLSHHGKDEKKLEQLAIVEGALIASWADFLRSLSEVKESGRSLLDSTTVLLTSNLGNASNHDNRNMPVLLGGGGYKHAGHLAHDRSDNAPLPKLFTTIANRHGLAIDRFFGEPGTQSGLELA</sequence>
<reference evidence="1 2" key="1">
    <citation type="journal article" date="2020" name="Syst. Appl. Microbiol.">
        <title>Alienimonas chondri sp. nov., a novel planctomycete isolated from the biofilm of the red alga Chondrus crispus.</title>
        <authorList>
            <person name="Vitorino I."/>
            <person name="Albuquerque L."/>
            <person name="Wiegand S."/>
            <person name="Kallscheuer N."/>
            <person name="da Costa M.S."/>
            <person name="Lobo-da-Cunha A."/>
            <person name="Jogler C."/>
            <person name="Lage O.M."/>
        </authorList>
    </citation>
    <scope>NUCLEOTIDE SEQUENCE [LARGE SCALE GENOMIC DNA]</scope>
    <source>
        <strain evidence="1 2">LzC2</strain>
    </source>
</reference>
<dbReference type="InterPro" id="IPR006311">
    <property type="entry name" value="TAT_signal"/>
</dbReference>
<dbReference type="PROSITE" id="PS51318">
    <property type="entry name" value="TAT"/>
    <property type="match status" value="1"/>
</dbReference>
<name>A0ABX1VA60_9PLAN</name>
<evidence type="ECO:0008006" key="3">
    <source>
        <dbReference type="Google" id="ProtNLM"/>
    </source>
</evidence>
<dbReference type="EMBL" id="WTPX01000021">
    <property type="protein sequence ID" value="NNJ24970.1"/>
    <property type="molecule type" value="Genomic_DNA"/>
</dbReference>
<accession>A0ABX1VA60</accession>
<dbReference type="InterPro" id="IPR011447">
    <property type="entry name" value="DUF1552"/>
</dbReference>